<protein>
    <submittedName>
        <fullName evidence="1">Uncharacterized protein</fullName>
    </submittedName>
</protein>
<accession>A0AAN7QBR9</accession>
<name>A0AAN7QBR9_9COLE</name>
<proteinExistence type="predicted"/>
<dbReference type="AlphaFoldDB" id="A0AAN7QBR9"/>
<dbReference type="EMBL" id="JARPUR010000001">
    <property type="protein sequence ID" value="KAK4887255.1"/>
    <property type="molecule type" value="Genomic_DNA"/>
</dbReference>
<organism evidence="1 2">
    <name type="scientific">Aquatica leii</name>
    <dbReference type="NCBI Taxonomy" id="1421715"/>
    <lineage>
        <taxon>Eukaryota</taxon>
        <taxon>Metazoa</taxon>
        <taxon>Ecdysozoa</taxon>
        <taxon>Arthropoda</taxon>
        <taxon>Hexapoda</taxon>
        <taxon>Insecta</taxon>
        <taxon>Pterygota</taxon>
        <taxon>Neoptera</taxon>
        <taxon>Endopterygota</taxon>
        <taxon>Coleoptera</taxon>
        <taxon>Polyphaga</taxon>
        <taxon>Elateriformia</taxon>
        <taxon>Elateroidea</taxon>
        <taxon>Lampyridae</taxon>
        <taxon>Luciolinae</taxon>
        <taxon>Aquatica</taxon>
    </lineage>
</organism>
<reference evidence="2" key="1">
    <citation type="submission" date="2023-01" db="EMBL/GenBank/DDBJ databases">
        <title>Key to firefly adult light organ development and bioluminescence: homeobox transcription factors regulate luciferase expression and transportation to peroxisome.</title>
        <authorList>
            <person name="Fu X."/>
        </authorList>
    </citation>
    <scope>NUCLEOTIDE SEQUENCE [LARGE SCALE GENOMIC DNA]</scope>
</reference>
<gene>
    <name evidence="1" type="ORF">RN001_003526</name>
</gene>
<keyword evidence="2" id="KW-1185">Reference proteome</keyword>
<dbReference type="Proteomes" id="UP001353858">
    <property type="component" value="Unassembled WGS sequence"/>
</dbReference>
<sequence length="329" mass="38787">MERQAMDTAYILQFFDDLFDSVDGGGKSLRRVVHENSTHFRFWDKAIQILKHINFVNSAGKLLKPPCLPNFIKTIQNFKELYKLLKSYGFKYLQTRQFNQDPESICQYNLANKHSLRSNCENDNIDMFFRLKNLNIQINFPEVPAILYFERQALNYVTGFVMKKVKPLLKDCESCKAKVFSNGPDVNQEYTKLKQYTKQNRSLAYVGKTMQEEMRRVYKGTKIWLNENIYKKSICNTLLRNLQHLKITCTQHAHLNKVILKKIIRLNIFNKIKEVNKLLNLRDTRKLPIAAPRLFHKARAVALKKYSKMSLNINIDCILIFIYCTFSYI</sequence>
<evidence type="ECO:0000313" key="1">
    <source>
        <dbReference type="EMBL" id="KAK4887255.1"/>
    </source>
</evidence>
<evidence type="ECO:0000313" key="2">
    <source>
        <dbReference type="Proteomes" id="UP001353858"/>
    </source>
</evidence>
<comment type="caution">
    <text evidence="1">The sequence shown here is derived from an EMBL/GenBank/DDBJ whole genome shotgun (WGS) entry which is preliminary data.</text>
</comment>